<evidence type="ECO:0000313" key="1">
    <source>
        <dbReference type="EMBL" id="QHT07772.1"/>
    </source>
</evidence>
<dbReference type="AlphaFoldDB" id="A0A6C0CUE2"/>
<reference evidence="1" key="1">
    <citation type="journal article" date="2020" name="Nature">
        <title>Giant virus diversity and host interactions through global metagenomics.</title>
        <authorList>
            <person name="Schulz F."/>
            <person name="Roux S."/>
            <person name="Paez-Espino D."/>
            <person name="Jungbluth S."/>
            <person name="Walsh D.A."/>
            <person name="Denef V.J."/>
            <person name="McMahon K.D."/>
            <person name="Konstantinidis K.T."/>
            <person name="Eloe-Fadrosh E.A."/>
            <person name="Kyrpides N.C."/>
            <person name="Woyke T."/>
        </authorList>
    </citation>
    <scope>NUCLEOTIDE SEQUENCE</scope>
    <source>
        <strain evidence="1">GVMAG-M-3300021964-36</strain>
    </source>
</reference>
<name>A0A6C0CUE2_9ZZZZ</name>
<protein>
    <submittedName>
        <fullName evidence="1">Uncharacterized protein</fullName>
    </submittedName>
</protein>
<sequence length="1025" mass="113739">MTYTISDVIYDDGDSNTSFDFKGIDLYREYTNDSAVQYASVLTSAVMAWGANADYPNEDTVLTIGSTGYIHFIVEGQDEAAQMRLSSDDKLQLTGKHGTHIKGGDSNNTVEISTTTFSFDASTGTNIIDAGDHQLYGEVTKRNFEFDAKMADFSGSVQIQGDMLTNGHIMSRTLNVVKTSDSQNDQSVSTGFGFRVTNNDALELYKYDAFNNFTQRIAIFGDGGVIKDDAEESFPIFGTSNYSASNQITLGNTGGDATSIWQTNGANVFYNSGTVIIGASDEISANADTNNYDLEVFNKVLFKSGLEFGSGDGIGIEIGVNDMKNVEGIAFNTVDKFSNRVISPDPVFSGTLSSLYFDDLPADYETRRQINSRLWFLAEPKQIDLSGFNAGNRLENGDTNIANASGFNRKQLTMANLFYGEDLHNEIIANIIHNTNVNDLLNLSITGVNSIPGSLLSPGMHTVWFDQIQNDVELRNFKYDSLDSLCNLTIENQLSVQSIHFPATEDTATYGESNADFDGTIDTLLGTNTYNLTNFVDDITVKSVLSVASLSIGTIGDITPSDSNTTTIGTEVSPFHASYVSETHIGDATITTTAENIVTIDKPLQITDPAGIILADGSPLNGMGIEGDERTTFDYVSLSSYKNSYYRIKGDITQKKERPDTPSTELTKLYIYESKNSSGLIAPNEQTGTYYDTYDSSSLTFQLRNSILLTSQNISSVDINLTDESGTKRNKVYISTFRPNSINDIIDVNIYIPNTDEFNHKFFVDFNYFHNDQMLSVDDRDFSQYLPFGYLSGELSVYNKTKYLNNNNNNLHTEDTNKHLIQFISYYDIPVEDEDTFAGHTHTYEDLSPYALGYDTASNENNYFYFAPKNTEDRIGGFYHYFTKSVALNTINDAFGGDFLIYPKITFRNWKNDRNDTTFEIVPYDEWDIVDEATSTVVPANIPLTWKLKLLELTYSYLKYGKPGKLNPVDDALVQGVDTAILDNPDSYAVTTRLFNGMTIINGIRFDESIFNYDGENIQMVAPSS</sequence>
<proteinExistence type="predicted"/>
<accession>A0A6C0CUE2</accession>
<dbReference type="EMBL" id="MN739486">
    <property type="protein sequence ID" value="QHT07772.1"/>
    <property type="molecule type" value="Genomic_DNA"/>
</dbReference>
<organism evidence="1">
    <name type="scientific">viral metagenome</name>
    <dbReference type="NCBI Taxonomy" id="1070528"/>
    <lineage>
        <taxon>unclassified sequences</taxon>
        <taxon>metagenomes</taxon>
        <taxon>organismal metagenomes</taxon>
    </lineage>
</organism>